<feature type="chain" id="PRO_5045257051" evidence="4">
    <location>
        <begin position="25"/>
        <end position="345"/>
    </location>
</feature>
<evidence type="ECO:0000256" key="4">
    <source>
        <dbReference type="SAM" id="SignalP"/>
    </source>
</evidence>
<feature type="compositionally biased region" description="Low complexity" evidence="2">
    <location>
        <begin position="304"/>
        <end position="320"/>
    </location>
</feature>
<keyword evidence="4" id="KW-0732">Signal</keyword>
<evidence type="ECO:0000259" key="5">
    <source>
        <dbReference type="Pfam" id="PF14257"/>
    </source>
</evidence>
<keyword evidence="1" id="KW-0175">Coiled coil</keyword>
<dbReference type="EMBL" id="JBFALK010000002">
    <property type="protein sequence ID" value="MEV0967999.1"/>
    <property type="molecule type" value="Genomic_DNA"/>
</dbReference>
<organism evidence="6 7">
    <name type="scientific">Microtetraspora glauca</name>
    <dbReference type="NCBI Taxonomy" id="1996"/>
    <lineage>
        <taxon>Bacteria</taxon>
        <taxon>Bacillati</taxon>
        <taxon>Actinomycetota</taxon>
        <taxon>Actinomycetes</taxon>
        <taxon>Streptosporangiales</taxon>
        <taxon>Streptosporangiaceae</taxon>
        <taxon>Microtetraspora</taxon>
    </lineage>
</organism>
<feature type="signal peptide" evidence="4">
    <location>
        <begin position="1"/>
        <end position="24"/>
    </location>
</feature>
<feature type="domain" description="DUF4349" evidence="5">
    <location>
        <begin position="82"/>
        <end position="290"/>
    </location>
</feature>
<keyword evidence="3" id="KW-1133">Transmembrane helix</keyword>
<evidence type="ECO:0000313" key="6">
    <source>
        <dbReference type="EMBL" id="MEV0967999.1"/>
    </source>
</evidence>
<feature type="compositionally biased region" description="Low complexity" evidence="2">
    <location>
        <begin position="329"/>
        <end position="345"/>
    </location>
</feature>
<dbReference type="Proteomes" id="UP001551675">
    <property type="component" value="Unassembled WGS sequence"/>
</dbReference>
<dbReference type="RefSeq" id="WP_358130225.1">
    <property type="nucleotide sequence ID" value="NZ_JBFALK010000002.1"/>
</dbReference>
<name>A0ABV3G8N8_MICGL</name>
<keyword evidence="7" id="KW-1185">Reference proteome</keyword>
<dbReference type="InterPro" id="IPR025645">
    <property type="entry name" value="DUF4349"/>
</dbReference>
<keyword evidence="3" id="KW-0472">Membrane</keyword>
<keyword evidence="3" id="KW-0812">Transmembrane</keyword>
<dbReference type="Pfam" id="PF14257">
    <property type="entry name" value="DUF4349"/>
    <property type="match status" value="1"/>
</dbReference>
<accession>A0ABV3G8N8</accession>
<feature type="coiled-coil region" evidence="1">
    <location>
        <begin position="175"/>
        <end position="225"/>
    </location>
</feature>
<gene>
    <name evidence="6" type="ORF">AB0I59_05150</name>
</gene>
<proteinExistence type="predicted"/>
<protein>
    <submittedName>
        <fullName evidence="6">DUF4349 domain-containing protein</fullName>
    </submittedName>
</protein>
<dbReference type="PROSITE" id="PS51257">
    <property type="entry name" value="PROKAR_LIPOPROTEIN"/>
    <property type="match status" value="1"/>
</dbReference>
<reference evidence="6 7" key="1">
    <citation type="submission" date="2024-06" db="EMBL/GenBank/DDBJ databases">
        <title>The Natural Products Discovery Center: Release of the First 8490 Sequenced Strains for Exploring Actinobacteria Biosynthetic Diversity.</title>
        <authorList>
            <person name="Kalkreuter E."/>
            <person name="Kautsar S.A."/>
            <person name="Yang D."/>
            <person name="Bader C.D."/>
            <person name="Teijaro C.N."/>
            <person name="Fluegel L."/>
            <person name="Davis C.M."/>
            <person name="Simpson J.R."/>
            <person name="Lauterbach L."/>
            <person name="Steele A.D."/>
            <person name="Gui C."/>
            <person name="Meng S."/>
            <person name="Li G."/>
            <person name="Viehrig K."/>
            <person name="Ye F."/>
            <person name="Su P."/>
            <person name="Kiefer A.F."/>
            <person name="Nichols A."/>
            <person name="Cepeda A.J."/>
            <person name="Yan W."/>
            <person name="Fan B."/>
            <person name="Jiang Y."/>
            <person name="Adhikari A."/>
            <person name="Zheng C.-J."/>
            <person name="Schuster L."/>
            <person name="Cowan T.M."/>
            <person name="Smanski M.J."/>
            <person name="Chevrette M.G."/>
            <person name="De Carvalho L.P.S."/>
            <person name="Shen B."/>
        </authorList>
    </citation>
    <scope>NUCLEOTIDE SEQUENCE [LARGE SCALE GENOMIC DNA]</scope>
    <source>
        <strain evidence="6 7">NPDC050100</strain>
    </source>
</reference>
<evidence type="ECO:0000313" key="7">
    <source>
        <dbReference type="Proteomes" id="UP001551675"/>
    </source>
</evidence>
<comment type="caution">
    <text evidence="6">The sequence shown here is derived from an EMBL/GenBank/DDBJ whole genome shotgun (WGS) entry which is preliminary data.</text>
</comment>
<feature type="transmembrane region" description="Helical" evidence="3">
    <location>
        <begin position="271"/>
        <end position="294"/>
    </location>
</feature>
<evidence type="ECO:0000256" key="2">
    <source>
        <dbReference type="SAM" id="MobiDB-lite"/>
    </source>
</evidence>
<feature type="region of interest" description="Disordered" evidence="2">
    <location>
        <begin position="28"/>
        <end position="76"/>
    </location>
</feature>
<evidence type="ECO:0000256" key="3">
    <source>
        <dbReference type="SAM" id="Phobius"/>
    </source>
</evidence>
<evidence type="ECO:0000256" key="1">
    <source>
        <dbReference type="SAM" id="Coils"/>
    </source>
</evidence>
<feature type="region of interest" description="Disordered" evidence="2">
    <location>
        <begin position="302"/>
        <end position="345"/>
    </location>
</feature>
<sequence length="345" mass="35585">MTRFRYGTAVIVATAFLISGCGGASGSSESVARDESATEAAVVPELARPQADSGGGSGAGADAIGETKPASSQKTRIVSDPRAVIYTAQLTVRVKDVSAAAEQAKQIVTGAGGYVSEERSNSFAKRDEAVVTFKIPPTGYPDVLARLGRDLGKRESLHQGAQDVTEEVADVASRVKSAESALNQFRTLLRKAEKIGEILEIEREISNREAELESLQARQKALASQTGMATVTLSLAGPKATVPKPKPKESGFFAGLEVGWKTLVRAVGIGLTVLGALLPWLVLAALVGLPFVLVHRRNRARRTASPGAAQPGSAAPAGSALRPGETANGESTGAESTGGSPGTSA</sequence>